<dbReference type="RefSeq" id="WP_147667316.1">
    <property type="nucleotide sequence ID" value="NZ_CP120678.1"/>
</dbReference>
<name>A0A9Y2AJZ8_9FIRM</name>
<dbReference type="AlphaFoldDB" id="A0A9Y2AJZ8"/>
<evidence type="ECO:0000313" key="1">
    <source>
        <dbReference type="EMBL" id="WIW70875.1"/>
    </source>
</evidence>
<organism evidence="1 2">
    <name type="scientific">Selenobaculum gibii</name>
    <dbReference type="NCBI Taxonomy" id="3054208"/>
    <lineage>
        <taxon>Bacteria</taxon>
        <taxon>Bacillati</taxon>
        <taxon>Bacillota</taxon>
        <taxon>Negativicutes</taxon>
        <taxon>Selenomonadales</taxon>
        <taxon>Selenomonadaceae</taxon>
        <taxon>Selenobaculum</taxon>
    </lineage>
</organism>
<proteinExistence type="predicted"/>
<protein>
    <submittedName>
        <fullName evidence="1">Uncharacterized protein</fullName>
    </submittedName>
</protein>
<dbReference type="EMBL" id="CP120678">
    <property type="protein sequence ID" value="WIW70875.1"/>
    <property type="molecule type" value="Genomic_DNA"/>
</dbReference>
<keyword evidence="2" id="KW-1185">Reference proteome</keyword>
<reference evidence="1" key="1">
    <citation type="submission" date="2023-03" db="EMBL/GenBank/DDBJ databases">
        <title>Selenobaculum gbiensis gen. nov. sp. nov., a new bacterium isolated from the gut microbiota of IBD patient.</title>
        <authorList>
            <person name="Yeo S."/>
            <person name="Park H."/>
            <person name="Huh C.S."/>
        </authorList>
    </citation>
    <scope>NUCLEOTIDE SEQUENCE</scope>
    <source>
        <strain evidence="1">ICN-92133</strain>
    </source>
</reference>
<dbReference type="KEGG" id="sgbi:P3F81_00690"/>
<evidence type="ECO:0000313" key="2">
    <source>
        <dbReference type="Proteomes" id="UP001243623"/>
    </source>
</evidence>
<dbReference type="Proteomes" id="UP001243623">
    <property type="component" value="Chromosome"/>
</dbReference>
<accession>A0A9Y2AJZ8</accession>
<sequence length="224" mass="25066">MDMPVDLPSSWISQIDLSAISGKVADFTPVIKVIKDTWNKQTLEGLREGKVAVSDELLNESLARSIENNENISDLQVTSIGDKKIKIKANTAHLGRVEMTCRIDRFEHNKDNSTVQFTVVKKKLPDKGFLSFFVSQFSLSMMENFVGKMDLGEEIPMQIKGNTVTLDLKNVLAGSDFGKSELYGYKLIDTIEIQEAVPQDGYIEFKTSLNMPESVENAIKNILK</sequence>
<gene>
    <name evidence="1" type="ORF">P3F81_00690</name>
</gene>